<keyword evidence="5" id="KW-0489">Methyltransferase</keyword>
<protein>
    <recommendedName>
        <fullName evidence="3">protein-histidine N-methyltransferase</fullName>
        <ecNumber evidence="3">2.1.1.85</ecNumber>
    </recommendedName>
</protein>
<dbReference type="GO" id="GO:0018064">
    <property type="term" value="F:protein-L-histidine N-tele-methyltransferase activity"/>
    <property type="evidence" value="ECO:0007669"/>
    <property type="project" value="UniProtKB-EC"/>
</dbReference>
<evidence type="ECO:0000313" key="11">
    <source>
        <dbReference type="Proteomes" id="UP000324705"/>
    </source>
</evidence>
<evidence type="ECO:0000256" key="7">
    <source>
        <dbReference type="ARBA" id="ARBA00022691"/>
    </source>
</evidence>
<accession>A0A9R0WP30</accession>
<keyword evidence="8" id="KW-0539">Nucleus</keyword>
<dbReference type="Proteomes" id="UP000324705">
    <property type="component" value="Chromosome 5A"/>
</dbReference>
<keyword evidence="11" id="KW-1185">Reference proteome</keyword>
<dbReference type="GO" id="GO:0032259">
    <property type="term" value="P:methylation"/>
    <property type="evidence" value="ECO:0007669"/>
    <property type="project" value="UniProtKB-KW"/>
</dbReference>
<keyword evidence="7" id="KW-0949">S-adenosyl-L-methionine</keyword>
<dbReference type="PANTHER" id="PTHR14614">
    <property type="entry name" value="HEPATOCELLULAR CARCINOMA-ASSOCIATED ANTIGEN"/>
    <property type="match status" value="1"/>
</dbReference>
<dbReference type="InterPro" id="IPR029063">
    <property type="entry name" value="SAM-dependent_MTases_sf"/>
</dbReference>
<gene>
    <name evidence="10" type="ORF">TRITD_5Av1G136960</name>
</gene>
<evidence type="ECO:0000256" key="2">
    <source>
        <dbReference type="ARBA" id="ARBA00004496"/>
    </source>
</evidence>
<evidence type="ECO:0000256" key="6">
    <source>
        <dbReference type="ARBA" id="ARBA00022679"/>
    </source>
</evidence>
<evidence type="ECO:0000313" key="10">
    <source>
        <dbReference type="EMBL" id="VAI17615.1"/>
    </source>
</evidence>
<proteinExistence type="inferred from homology"/>
<organism evidence="10 11">
    <name type="scientific">Triticum turgidum subsp. durum</name>
    <name type="common">Durum wheat</name>
    <name type="synonym">Triticum durum</name>
    <dbReference type="NCBI Taxonomy" id="4567"/>
    <lineage>
        <taxon>Eukaryota</taxon>
        <taxon>Viridiplantae</taxon>
        <taxon>Streptophyta</taxon>
        <taxon>Embryophyta</taxon>
        <taxon>Tracheophyta</taxon>
        <taxon>Spermatophyta</taxon>
        <taxon>Magnoliopsida</taxon>
        <taxon>Liliopsida</taxon>
        <taxon>Poales</taxon>
        <taxon>Poaceae</taxon>
        <taxon>BOP clade</taxon>
        <taxon>Pooideae</taxon>
        <taxon>Triticodae</taxon>
        <taxon>Triticeae</taxon>
        <taxon>Triticinae</taxon>
        <taxon>Triticum</taxon>
    </lineage>
</organism>
<dbReference type="EMBL" id="LT934119">
    <property type="protein sequence ID" value="VAI17615.1"/>
    <property type="molecule type" value="Genomic_DNA"/>
</dbReference>
<reference evidence="10 11" key="1">
    <citation type="submission" date="2017-09" db="EMBL/GenBank/DDBJ databases">
        <authorList>
            <consortium name="International Durum Wheat Genome Sequencing Consortium (IDWGSC)"/>
            <person name="Milanesi L."/>
        </authorList>
    </citation>
    <scope>NUCLEOTIDE SEQUENCE [LARGE SCALE GENOMIC DNA]</scope>
    <source>
        <strain evidence="11">cv. Svevo</strain>
    </source>
</reference>
<keyword evidence="4" id="KW-0963">Cytoplasm</keyword>
<evidence type="ECO:0000256" key="8">
    <source>
        <dbReference type="ARBA" id="ARBA00023242"/>
    </source>
</evidence>
<comment type="subcellular location">
    <subcellularLocation>
        <location evidence="2">Cytoplasm</location>
    </subcellularLocation>
    <subcellularLocation>
        <location evidence="1">Nucleus</location>
    </subcellularLocation>
</comment>
<evidence type="ECO:0000256" key="4">
    <source>
        <dbReference type="ARBA" id="ARBA00022490"/>
    </source>
</evidence>
<evidence type="ECO:0000256" key="3">
    <source>
        <dbReference type="ARBA" id="ARBA00012533"/>
    </source>
</evidence>
<evidence type="ECO:0000256" key="1">
    <source>
        <dbReference type="ARBA" id="ARBA00004123"/>
    </source>
</evidence>
<sequence>MASLASLQGAALVHFQDFNAEVLRCLTIPNVKANLFKESSETSRSVGFYAGDWSEIDKLLLRGDAVQDKTTNLHTENEGHRGYNIILMAETVYALDSLPSLYRLIKKCLHYPSGVVYMAGKKHYFGVGGGTRQFLRLVTEDGAMQSDLLAEVTDGSSNVREKLRWSRITSVLLPRKVSEPSSSKIRHASVAHAEDACPSIVFLSQWGLPVLSGPSVAGNRGKHSRGKGY</sequence>
<dbReference type="EC" id="2.1.1.85" evidence="3"/>
<evidence type="ECO:0000256" key="5">
    <source>
        <dbReference type="ARBA" id="ARBA00022603"/>
    </source>
</evidence>
<dbReference type="PANTHER" id="PTHR14614:SF39">
    <property type="entry name" value="HISTIDINE PROTEIN METHYLTRANSFERASE 1 HOMOLOG"/>
    <property type="match status" value="1"/>
</dbReference>
<dbReference type="GO" id="GO:0005634">
    <property type="term" value="C:nucleus"/>
    <property type="evidence" value="ECO:0007669"/>
    <property type="project" value="UniProtKB-SubCell"/>
</dbReference>
<dbReference type="GO" id="GO:0005737">
    <property type="term" value="C:cytoplasm"/>
    <property type="evidence" value="ECO:0007669"/>
    <property type="project" value="UniProtKB-SubCell"/>
</dbReference>
<dbReference type="AlphaFoldDB" id="A0A9R0WP30"/>
<keyword evidence="6" id="KW-0808">Transferase</keyword>
<name>A0A9R0WP30_TRITD</name>
<dbReference type="Gene3D" id="3.40.50.150">
    <property type="entry name" value="Vaccinia Virus protein VP39"/>
    <property type="match status" value="1"/>
</dbReference>
<dbReference type="InterPro" id="IPR019410">
    <property type="entry name" value="Methyltransf_16"/>
</dbReference>
<evidence type="ECO:0000256" key="9">
    <source>
        <dbReference type="ARBA" id="ARBA00038126"/>
    </source>
</evidence>
<dbReference type="Gramene" id="TRITD5Av1G136960.2">
    <property type="protein sequence ID" value="TRITD5Av1G136960.2"/>
    <property type="gene ID" value="TRITD5Av1G136960"/>
</dbReference>
<comment type="similarity">
    <text evidence="9">Belongs to the methyltransferase superfamily. METTL18 family.</text>
</comment>